<dbReference type="Proteomes" id="UP000655550">
    <property type="component" value="Unassembled WGS sequence"/>
</dbReference>
<organism evidence="2 3">
    <name type="scientific">Pseudomonas fluvialis</name>
    <dbReference type="NCBI Taxonomy" id="1793966"/>
    <lineage>
        <taxon>Bacteria</taxon>
        <taxon>Pseudomonadati</taxon>
        <taxon>Pseudomonadota</taxon>
        <taxon>Gammaproteobacteria</taxon>
        <taxon>Pseudomonadales</taxon>
        <taxon>Pseudomonadaceae</taxon>
        <taxon>Pseudomonas</taxon>
    </lineage>
</organism>
<dbReference type="Pfam" id="PF14357">
    <property type="entry name" value="DUF4404"/>
    <property type="match status" value="1"/>
</dbReference>
<protein>
    <submittedName>
        <fullName evidence="1">Chromosome segregation ATPase</fullName>
    </submittedName>
    <submittedName>
        <fullName evidence="2">DUF4404 domain-containing protein</fullName>
    </submittedName>
</protein>
<proteinExistence type="predicted"/>
<reference evidence="4" key="4">
    <citation type="journal article" date="2019" name="Int. J. Syst. Evol. Microbiol.">
        <title>The Global Catalogue of Microorganisms (GCM) 10K type strain sequencing project: providing services to taxonomists for standard genome sequencing and annotation.</title>
        <authorList>
            <consortium name="The Broad Institute Genomics Platform"/>
            <consortium name="The Broad Institute Genome Sequencing Center for Infectious Disease"/>
            <person name="Wu L."/>
            <person name="Ma J."/>
        </authorList>
    </citation>
    <scope>NUCLEOTIDE SEQUENCE [LARGE SCALE GENOMIC DNA]</scope>
    <source>
        <strain evidence="4">CCM 8778</strain>
    </source>
</reference>
<reference evidence="3" key="2">
    <citation type="submission" date="2017-12" db="EMBL/GenBank/DDBJ databases">
        <authorList>
            <person name="Yu X.-Y."/>
        </authorList>
    </citation>
    <scope>NUCLEOTIDE SEQUENCE [LARGE SCALE GENOMIC DNA]</scope>
    <source>
        <strain evidence="3">ZYSR67-Z</strain>
    </source>
</reference>
<reference evidence="1" key="1">
    <citation type="journal article" date="2014" name="Int. J. Syst. Evol. Microbiol.">
        <title>Complete genome of a new Firmicutes species belonging to the dominant human colonic microbiota ('Ruminococcus bicirculans') reveals two chromosomes and a selective capacity to utilize plant glucans.</title>
        <authorList>
            <consortium name="NISC Comparative Sequencing Program"/>
            <person name="Wegmann U."/>
            <person name="Louis P."/>
            <person name="Goesmann A."/>
            <person name="Henrissat B."/>
            <person name="Duncan S.H."/>
            <person name="Flint H.J."/>
        </authorList>
    </citation>
    <scope>NUCLEOTIDE SEQUENCE</scope>
    <source>
        <strain evidence="1">CCM 8778</strain>
    </source>
</reference>
<evidence type="ECO:0000313" key="4">
    <source>
        <dbReference type="Proteomes" id="UP000655550"/>
    </source>
</evidence>
<dbReference type="EMBL" id="PIYS01000021">
    <property type="protein sequence ID" value="PKF70705.1"/>
    <property type="molecule type" value="Genomic_DNA"/>
</dbReference>
<dbReference type="AlphaFoldDB" id="A0A2I0CNI1"/>
<dbReference type="Proteomes" id="UP000242861">
    <property type="component" value="Unassembled WGS sequence"/>
</dbReference>
<reference evidence="1" key="5">
    <citation type="submission" date="2024-05" db="EMBL/GenBank/DDBJ databases">
        <authorList>
            <person name="Sun Q."/>
            <person name="Sedlacek I."/>
        </authorList>
    </citation>
    <scope>NUCLEOTIDE SEQUENCE</scope>
    <source>
        <strain evidence="1">CCM 8778</strain>
    </source>
</reference>
<sequence>MPTHQLQQHIAQLQQQLIATPSLDRAHREDLEALIAELQLQLQQESLALDSNLVDGFNLAVERFEVEHPTLTGTLRNLLQTLANMGI</sequence>
<dbReference type="EMBL" id="BMDE01000012">
    <property type="protein sequence ID" value="GGH97004.1"/>
    <property type="molecule type" value="Genomic_DNA"/>
</dbReference>
<accession>A0A2I0CNI1</accession>
<keyword evidence="4" id="KW-1185">Reference proteome</keyword>
<evidence type="ECO:0000313" key="3">
    <source>
        <dbReference type="Proteomes" id="UP000242861"/>
    </source>
</evidence>
<name>A0A2I0CNI1_9PSED</name>
<evidence type="ECO:0000313" key="1">
    <source>
        <dbReference type="EMBL" id="GGH97004.1"/>
    </source>
</evidence>
<comment type="caution">
    <text evidence="2">The sequence shown here is derived from an EMBL/GenBank/DDBJ whole genome shotgun (WGS) entry which is preliminary data.</text>
</comment>
<evidence type="ECO:0000313" key="2">
    <source>
        <dbReference type="EMBL" id="PKF70705.1"/>
    </source>
</evidence>
<reference evidence="2" key="3">
    <citation type="submission" date="2017-12" db="EMBL/GenBank/DDBJ databases">
        <authorList>
            <person name="Hurst M.R.H."/>
        </authorList>
    </citation>
    <scope>NUCLEOTIDE SEQUENCE [LARGE SCALE GENOMIC DNA]</scope>
    <source>
        <strain evidence="2">ZYSR67-Z</strain>
    </source>
</reference>
<dbReference type="RefSeq" id="WP_093987091.1">
    <property type="nucleotide sequence ID" value="NZ_BMDE01000012.1"/>
</dbReference>
<gene>
    <name evidence="2" type="ORF">CW360_11845</name>
    <name evidence="1" type="ORF">GCM10007363_29930</name>
</gene>
<dbReference type="InterPro" id="IPR025516">
    <property type="entry name" value="DUF4404"/>
</dbReference>